<protein>
    <submittedName>
        <fullName evidence="2">DUF2752 domain-containing protein</fullName>
    </submittedName>
</protein>
<keyword evidence="1" id="KW-1133">Transmembrane helix</keyword>
<evidence type="ECO:0000256" key="1">
    <source>
        <dbReference type="SAM" id="Phobius"/>
    </source>
</evidence>
<organism evidence="2 3">
    <name type="scientific">Pedobacter agri</name>
    <dbReference type="NCBI Taxonomy" id="454586"/>
    <lineage>
        <taxon>Bacteria</taxon>
        <taxon>Pseudomonadati</taxon>
        <taxon>Bacteroidota</taxon>
        <taxon>Sphingobacteriia</taxon>
        <taxon>Sphingobacteriales</taxon>
        <taxon>Sphingobacteriaceae</taxon>
        <taxon>Pedobacter</taxon>
    </lineage>
</organism>
<reference evidence="2" key="1">
    <citation type="submission" date="2022-11" db="EMBL/GenBank/DDBJ databases">
        <authorList>
            <person name="Graham C."/>
            <person name="Newman J.D."/>
        </authorList>
    </citation>
    <scope>NUCLEOTIDE SEQUENCE</scope>
    <source>
        <strain evidence="2">DSM 19486</strain>
    </source>
</reference>
<keyword evidence="3" id="KW-1185">Reference proteome</keyword>
<dbReference type="InterPro" id="IPR021215">
    <property type="entry name" value="DUF2752"/>
</dbReference>
<evidence type="ECO:0000313" key="2">
    <source>
        <dbReference type="EMBL" id="MCX3267197.1"/>
    </source>
</evidence>
<feature type="transmembrane region" description="Helical" evidence="1">
    <location>
        <begin position="57"/>
        <end position="77"/>
    </location>
</feature>
<gene>
    <name evidence="2" type="ORF">OQZ29_20720</name>
</gene>
<feature type="transmembrane region" description="Helical" evidence="1">
    <location>
        <begin position="89"/>
        <end position="109"/>
    </location>
</feature>
<dbReference type="Proteomes" id="UP001142592">
    <property type="component" value="Unassembled WGS sequence"/>
</dbReference>
<accession>A0A9X3DGH1</accession>
<name>A0A9X3DGH1_9SPHI</name>
<dbReference type="EMBL" id="JAPJUH010000006">
    <property type="protein sequence ID" value="MCX3267197.1"/>
    <property type="molecule type" value="Genomic_DNA"/>
</dbReference>
<evidence type="ECO:0000313" key="3">
    <source>
        <dbReference type="Proteomes" id="UP001142592"/>
    </source>
</evidence>
<keyword evidence="1" id="KW-0472">Membrane</keyword>
<keyword evidence="1" id="KW-0812">Transmembrane</keyword>
<comment type="caution">
    <text evidence="2">The sequence shown here is derived from an EMBL/GenBank/DDBJ whole genome shotgun (WGS) entry which is preliminary data.</text>
</comment>
<proteinExistence type="predicted"/>
<dbReference type="AlphaFoldDB" id="A0A9X3DGH1"/>
<dbReference type="Pfam" id="PF10825">
    <property type="entry name" value="DUF2752"/>
    <property type="match status" value="1"/>
</dbReference>
<sequence>MSITFIFCSLINVIDWLQNHLIPCPFKALTGIDCPGCGFQRSIIALLQGDFSKSWHHYPPTIPLLILFVTAGITYRFPIKNNSFIMKMLIIAVGNFVLISYLVKMLALVKH</sequence>
<dbReference type="RefSeq" id="WP_083838017.1">
    <property type="nucleotide sequence ID" value="NZ_JAPJUH010000006.1"/>
</dbReference>